<evidence type="ECO:0000313" key="12">
    <source>
        <dbReference type="EMBL" id="CAH3165993.1"/>
    </source>
</evidence>
<evidence type="ECO:0000256" key="8">
    <source>
        <dbReference type="PROSITE-ProRule" id="PRU00076"/>
    </source>
</evidence>
<dbReference type="EMBL" id="CALNXK010000135">
    <property type="protein sequence ID" value="CAH3165993.1"/>
    <property type="molecule type" value="Genomic_DNA"/>
</dbReference>
<feature type="disulfide bond" evidence="8">
    <location>
        <begin position="297"/>
        <end position="314"/>
    </location>
</feature>
<evidence type="ECO:0000313" key="13">
    <source>
        <dbReference type="Proteomes" id="UP001159405"/>
    </source>
</evidence>
<sequence>MSLAKCMVIFKQPFSYEEKTDRPIIGVLTQETDGHVTKFGTQYVAASYVKFIESAGGRMVPVLVNSTSEQIEKMFNSINGVIFPGGHRLTNTNYTRVGKQIFDLALKAFDNGDVFPIWAECLGFELVSMLAAKRDLSSGIVDRKFFTKVDAQNISLPLHIPKDYKNTALWKHAPSNIVDYLGRNSVTYHNHRFAITPQTYRKTKHLQDFFKVVSTSKDRKGVEFISNMEGKRYPIYLFHWHPSKAQYELRTDLDIKHSFRLILAAQYLADFFIRQGHPFITASANGFILTPCMEHPCQNGATCLPLYERDEYTCVCVPEYTGKYCENYHITTWTSTAPNAHVTGGMTYNNGRLTIPSNGFYYVYAQVYFHGVANKYKRIFVFRNGNPILLAQPARFNSVTGTGYTGGVFRLNAGDVISVRVKDAQTGIHMDPAHSFFGAYMI</sequence>
<proteinExistence type="inferred from homology"/>
<comment type="similarity">
    <text evidence="2">Belongs to the tumor necrosis factor family.</text>
</comment>
<evidence type="ECO:0000256" key="4">
    <source>
        <dbReference type="ARBA" id="ARBA00012886"/>
    </source>
</evidence>
<dbReference type="PROSITE" id="PS00022">
    <property type="entry name" value="EGF_1"/>
    <property type="match status" value="1"/>
</dbReference>
<comment type="caution">
    <text evidence="12">The sequence shown here is derived from an EMBL/GenBank/DDBJ whole genome shotgun (WGS) entry which is preliminary data.</text>
</comment>
<dbReference type="PROSITE" id="PS50026">
    <property type="entry name" value="EGF_3"/>
    <property type="match status" value="1"/>
</dbReference>
<evidence type="ECO:0000256" key="6">
    <source>
        <dbReference type="ARBA" id="ARBA00022729"/>
    </source>
</evidence>
<reference evidence="12 13" key="1">
    <citation type="submission" date="2022-05" db="EMBL/GenBank/DDBJ databases">
        <authorList>
            <consortium name="Genoscope - CEA"/>
            <person name="William W."/>
        </authorList>
    </citation>
    <scope>NUCLEOTIDE SEQUENCE [LARGE SCALE GENOMIC DNA]</scope>
</reference>
<dbReference type="EC" id="3.4.19.9" evidence="4 9"/>
<comment type="similarity">
    <text evidence="3">Belongs to the peptidase C26 family.</text>
</comment>
<dbReference type="InterPro" id="IPR021184">
    <property type="entry name" value="TNF_CS"/>
</dbReference>
<name>A0ABN8QJX0_9CNID</name>
<dbReference type="InterPro" id="IPR008983">
    <property type="entry name" value="Tumour_necrosis_fac-like_dom"/>
</dbReference>
<dbReference type="Proteomes" id="UP001159405">
    <property type="component" value="Unassembled WGS sequence"/>
</dbReference>
<dbReference type="PROSITE" id="PS51273">
    <property type="entry name" value="GATASE_TYPE_1"/>
    <property type="match status" value="1"/>
</dbReference>
<dbReference type="InterPro" id="IPR015527">
    <property type="entry name" value="Pept_C26_g-glut_hydrolase"/>
</dbReference>
<dbReference type="Gene3D" id="2.60.120.40">
    <property type="match status" value="1"/>
</dbReference>
<dbReference type="Pfam" id="PF00008">
    <property type="entry name" value="EGF"/>
    <property type="match status" value="1"/>
</dbReference>
<dbReference type="CDD" id="cd00054">
    <property type="entry name" value="EGF_CA"/>
    <property type="match status" value="1"/>
</dbReference>
<dbReference type="SUPFAM" id="SSF49842">
    <property type="entry name" value="TNF-like"/>
    <property type="match status" value="1"/>
</dbReference>
<dbReference type="Pfam" id="PF07722">
    <property type="entry name" value="Peptidase_C26"/>
    <property type="match status" value="1"/>
</dbReference>
<comment type="subcellular location">
    <subcellularLocation>
        <location evidence="1">Secreted</location>
        <location evidence="1">Extracellular space</location>
    </subcellularLocation>
</comment>
<feature type="domain" description="THD" evidence="11">
    <location>
        <begin position="316"/>
        <end position="442"/>
    </location>
</feature>
<dbReference type="SUPFAM" id="SSF52317">
    <property type="entry name" value="Class I glutamine amidotransferase-like"/>
    <property type="match status" value="1"/>
</dbReference>
<evidence type="ECO:0000259" key="10">
    <source>
        <dbReference type="PROSITE" id="PS50026"/>
    </source>
</evidence>
<feature type="domain" description="EGF-like" evidence="10">
    <location>
        <begin position="288"/>
        <end position="326"/>
    </location>
</feature>
<feature type="active site" evidence="9">
    <location>
        <position position="241"/>
    </location>
</feature>
<dbReference type="PROSITE" id="PS51275">
    <property type="entry name" value="PEPTIDASE_C26_GGH"/>
    <property type="match status" value="1"/>
</dbReference>
<evidence type="ECO:0000256" key="9">
    <source>
        <dbReference type="PROSITE-ProRule" id="PRU00607"/>
    </source>
</evidence>
<dbReference type="SUPFAM" id="SSF57196">
    <property type="entry name" value="EGF/Laminin"/>
    <property type="match status" value="1"/>
</dbReference>
<evidence type="ECO:0000259" key="11">
    <source>
        <dbReference type="PROSITE" id="PS50049"/>
    </source>
</evidence>
<dbReference type="InterPro" id="IPR000742">
    <property type="entry name" value="EGF"/>
</dbReference>
<evidence type="ECO:0000256" key="1">
    <source>
        <dbReference type="ARBA" id="ARBA00004239"/>
    </source>
</evidence>
<evidence type="ECO:0000256" key="5">
    <source>
        <dbReference type="ARBA" id="ARBA00022525"/>
    </source>
</evidence>
<dbReference type="PANTHER" id="PTHR11315">
    <property type="entry name" value="PROTEASE FAMILY C26 GAMMA-GLUTAMYL HYDROLASE"/>
    <property type="match status" value="1"/>
</dbReference>
<dbReference type="PROSITE" id="PS00251">
    <property type="entry name" value="THD_1"/>
    <property type="match status" value="1"/>
</dbReference>
<keyword evidence="6" id="KW-0732">Signal</keyword>
<keyword evidence="8" id="KW-1015">Disulfide bond</keyword>
<dbReference type="SMART" id="SM00181">
    <property type="entry name" value="EGF"/>
    <property type="match status" value="1"/>
</dbReference>
<gene>
    <name evidence="12" type="ORF">PLOB_00007412</name>
</gene>
<keyword evidence="13" id="KW-1185">Reference proteome</keyword>
<comment type="catalytic activity">
    <reaction evidence="9">
        <text>(6S)-5,6,7,8-tetrahydrofolyl-(gamma-L-Glu)(n) + (n-1) H2O = (6S)-5,6,7,8-tetrahydrofolate + (n-1) L-glutamate</text>
        <dbReference type="Rhea" id="RHEA:56784"/>
        <dbReference type="Rhea" id="RHEA-COMP:14738"/>
        <dbReference type="ChEBI" id="CHEBI:15377"/>
        <dbReference type="ChEBI" id="CHEBI:29985"/>
        <dbReference type="ChEBI" id="CHEBI:57453"/>
        <dbReference type="ChEBI" id="CHEBI:141005"/>
        <dbReference type="EC" id="3.4.19.9"/>
    </reaction>
</comment>
<dbReference type="Gene3D" id="3.40.50.880">
    <property type="match status" value="1"/>
</dbReference>
<protein>
    <recommendedName>
        <fullName evidence="4 9">folate gamma-glutamyl hydrolase</fullName>
        <ecNumber evidence="4 9">3.4.19.9</ecNumber>
    </recommendedName>
</protein>
<dbReference type="InterPro" id="IPR006052">
    <property type="entry name" value="TNF_dom"/>
</dbReference>
<comment type="caution">
    <text evidence="8">Lacks conserved residue(s) required for the propagation of feature annotation.</text>
</comment>
<dbReference type="InterPro" id="IPR029062">
    <property type="entry name" value="Class_I_gatase-like"/>
</dbReference>
<dbReference type="Pfam" id="PF00229">
    <property type="entry name" value="TNF"/>
    <property type="match status" value="1"/>
</dbReference>
<feature type="disulfide bond" evidence="8">
    <location>
        <begin position="316"/>
        <end position="325"/>
    </location>
</feature>
<dbReference type="InterPro" id="IPR011697">
    <property type="entry name" value="Peptidase_C26"/>
</dbReference>
<keyword evidence="8" id="KW-0245">EGF-like domain</keyword>
<dbReference type="PROSITE" id="PS50049">
    <property type="entry name" value="THD_2"/>
    <property type="match status" value="1"/>
</dbReference>
<dbReference type="PANTHER" id="PTHR11315:SF0">
    <property type="entry name" value="FOLATE GAMMA-GLUTAMYL HYDROLASE"/>
    <property type="match status" value="1"/>
</dbReference>
<dbReference type="Gene3D" id="2.10.25.10">
    <property type="entry name" value="Laminin"/>
    <property type="match status" value="1"/>
</dbReference>
<dbReference type="SMART" id="SM00207">
    <property type="entry name" value="TNF"/>
    <property type="match status" value="1"/>
</dbReference>
<feature type="active site" description="Nucleophile" evidence="9">
    <location>
        <position position="121"/>
    </location>
</feature>
<keyword evidence="5" id="KW-0964">Secreted</keyword>
<evidence type="ECO:0000256" key="7">
    <source>
        <dbReference type="ARBA" id="ARBA00022801"/>
    </source>
</evidence>
<organism evidence="12 13">
    <name type="scientific">Porites lobata</name>
    <dbReference type="NCBI Taxonomy" id="104759"/>
    <lineage>
        <taxon>Eukaryota</taxon>
        <taxon>Metazoa</taxon>
        <taxon>Cnidaria</taxon>
        <taxon>Anthozoa</taxon>
        <taxon>Hexacorallia</taxon>
        <taxon>Scleractinia</taxon>
        <taxon>Fungiina</taxon>
        <taxon>Poritidae</taxon>
        <taxon>Porites</taxon>
    </lineage>
</organism>
<evidence type="ECO:0000256" key="3">
    <source>
        <dbReference type="ARBA" id="ARBA00011083"/>
    </source>
</evidence>
<evidence type="ECO:0000256" key="2">
    <source>
        <dbReference type="ARBA" id="ARBA00008670"/>
    </source>
</evidence>
<keyword evidence="7 9" id="KW-0378">Hydrolase</keyword>
<accession>A0ABN8QJX0</accession>